<evidence type="ECO:0000256" key="2">
    <source>
        <dbReference type="PROSITE-ProRule" id="PRU00335"/>
    </source>
</evidence>
<protein>
    <submittedName>
        <fullName evidence="4">TetR/AcrR family transcriptional regulator</fullName>
    </submittedName>
</protein>
<accession>A0ABZ1F0P5</accession>
<keyword evidence="5" id="KW-1185">Reference proteome</keyword>
<dbReference type="RefSeq" id="WP_326703828.1">
    <property type="nucleotide sequence ID" value="NZ_CP108861.1"/>
</dbReference>
<feature type="DNA-binding region" description="H-T-H motif" evidence="2">
    <location>
        <begin position="40"/>
        <end position="59"/>
    </location>
</feature>
<dbReference type="InterPro" id="IPR023772">
    <property type="entry name" value="DNA-bd_HTH_TetR-type_CS"/>
</dbReference>
<keyword evidence="1 2" id="KW-0238">DNA-binding</keyword>
<dbReference type="InterPro" id="IPR039536">
    <property type="entry name" value="TetR_C_Proteobacteria"/>
</dbReference>
<dbReference type="Proteomes" id="UP001356428">
    <property type="component" value="Chromosome"/>
</dbReference>
<feature type="domain" description="HTH tetR-type" evidence="3">
    <location>
        <begin position="17"/>
        <end position="77"/>
    </location>
</feature>
<evidence type="ECO:0000259" key="3">
    <source>
        <dbReference type="PROSITE" id="PS50977"/>
    </source>
</evidence>
<gene>
    <name evidence="4" type="ORF">OG849_23560</name>
</gene>
<reference evidence="4 5" key="1">
    <citation type="submission" date="2022-10" db="EMBL/GenBank/DDBJ databases">
        <title>The complete genomes of actinobacterial strains from the NBC collection.</title>
        <authorList>
            <person name="Joergensen T.S."/>
            <person name="Alvarez Arevalo M."/>
            <person name="Sterndorff E.B."/>
            <person name="Faurdal D."/>
            <person name="Vuksanovic O."/>
            <person name="Mourched A.-S."/>
            <person name="Charusanti P."/>
            <person name="Shaw S."/>
            <person name="Blin K."/>
            <person name="Weber T."/>
        </authorList>
    </citation>
    <scope>NUCLEOTIDE SEQUENCE [LARGE SCALE GENOMIC DNA]</scope>
    <source>
        <strain evidence="4 5">NBC 01792</strain>
    </source>
</reference>
<name>A0ABZ1F0P5_9ACTN</name>
<evidence type="ECO:0000313" key="4">
    <source>
        <dbReference type="EMBL" id="WSB09999.1"/>
    </source>
</evidence>
<dbReference type="SUPFAM" id="SSF46689">
    <property type="entry name" value="Homeodomain-like"/>
    <property type="match status" value="1"/>
</dbReference>
<dbReference type="PROSITE" id="PS50977">
    <property type="entry name" value="HTH_TETR_2"/>
    <property type="match status" value="1"/>
</dbReference>
<proteinExistence type="predicted"/>
<evidence type="ECO:0000313" key="5">
    <source>
        <dbReference type="Proteomes" id="UP001356428"/>
    </source>
</evidence>
<dbReference type="PROSITE" id="PS01081">
    <property type="entry name" value="HTH_TETR_1"/>
    <property type="match status" value="1"/>
</dbReference>
<dbReference type="EMBL" id="CP109083">
    <property type="protein sequence ID" value="WSB09999.1"/>
    <property type="molecule type" value="Genomic_DNA"/>
</dbReference>
<organism evidence="4 5">
    <name type="scientific">Streptomyces cyaneofuscatus</name>
    <dbReference type="NCBI Taxonomy" id="66883"/>
    <lineage>
        <taxon>Bacteria</taxon>
        <taxon>Bacillati</taxon>
        <taxon>Actinomycetota</taxon>
        <taxon>Actinomycetes</taxon>
        <taxon>Kitasatosporales</taxon>
        <taxon>Streptomycetaceae</taxon>
        <taxon>Streptomyces</taxon>
    </lineage>
</organism>
<dbReference type="Pfam" id="PF14246">
    <property type="entry name" value="TetR_C_7"/>
    <property type="match status" value="1"/>
</dbReference>
<evidence type="ECO:0000256" key="1">
    <source>
        <dbReference type="ARBA" id="ARBA00023125"/>
    </source>
</evidence>
<dbReference type="PANTHER" id="PTHR30055">
    <property type="entry name" value="HTH-TYPE TRANSCRIPTIONAL REGULATOR RUTR"/>
    <property type="match status" value="1"/>
</dbReference>
<dbReference type="Pfam" id="PF00440">
    <property type="entry name" value="TetR_N"/>
    <property type="match status" value="1"/>
</dbReference>
<dbReference type="PRINTS" id="PR00455">
    <property type="entry name" value="HTHTETR"/>
</dbReference>
<dbReference type="InterPro" id="IPR050109">
    <property type="entry name" value="HTH-type_TetR-like_transc_reg"/>
</dbReference>
<sequence>MTEPGEPGRVRTRKGYPAKRRAILRASRKVFGQAGYGGASIDEIAEEAGVSTRTIYNHFVSKEELFATVVTESTEQVADSHEAMTLRHLGGVAAGDDLEADLIRLARDWVRPRPEFTDHFAIVGRISTAGDDFPAHLRETWQKAGPLRVQRTLASCMSRLAERGLLRVPDVDFAAQHFVVLVTNTWGRGPAGADAMCEDELNAMATAGVRAFLYGYLPRG</sequence>
<dbReference type="Gene3D" id="1.10.357.10">
    <property type="entry name" value="Tetracycline Repressor, domain 2"/>
    <property type="match status" value="1"/>
</dbReference>
<dbReference type="PANTHER" id="PTHR30055:SF146">
    <property type="entry name" value="HTH-TYPE TRANSCRIPTIONAL DUAL REGULATOR CECR"/>
    <property type="match status" value="1"/>
</dbReference>
<dbReference type="InterPro" id="IPR001647">
    <property type="entry name" value="HTH_TetR"/>
</dbReference>
<dbReference type="InterPro" id="IPR009057">
    <property type="entry name" value="Homeodomain-like_sf"/>
</dbReference>